<dbReference type="EMBL" id="CYGV01000202">
    <property type="protein sequence ID" value="CUA67695.1"/>
    <property type="molecule type" value="Genomic_DNA"/>
</dbReference>
<dbReference type="Proteomes" id="UP000044841">
    <property type="component" value="Unassembled WGS sequence"/>
</dbReference>
<evidence type="ECO:0000313" key="3">
    <source>
        <dbReference type="Proteomes" id="UP000044841"/>
    </source>
</evidence>
<organism evidence="2 3">
    <name type="scientific">Rhizoctonia solani</name>
    <dbReference type="NCBI Taxonomy" id="456999"/>
    <lineage>
        <taxon>Eukaryota</taxon>
        <taxon>Fungi</taxon>
        <taxon>Dikarya</taxon>
        <taxon>Basidiomycota</taxon>
        <taxon>Agaricomycotina</taxon>
        <taxon>Agaricomycetes</taxon>
        <taxon>Cantharellales</taxon>
        <taxon>Ceratobasidiaceae</taxon>
        <taxon>Rhizoctonia</taxon>
    </lineage>
</organism>
<evidence type="ECO:0000256" key="1">
    <source>
        <dbReference type="SAM" id="MobiDB-lite"/>
    </source>
</evidence>
<name>A0A0K6FN43_9AGAM</name>
<dbReference type="AlphaFoldDB" id="A0A0K6FN43"/>
<accession>A0A0K6FN43</accession>
<keyword evidence="3" id="KW-1185">Reference proteome</keyword>
<feature type="region of interest" description="Disordered" evidence="1">
    <location>
        <begin position="12"/>
        <end position="65"/>
    </location>
</feature>
<protein>
    <submittedName>
        <fullName evidence="2">Uncharacterized protein</fullName>
    </submittedName>
</protein>
<sequence length="262" mass="27723">MRVRVYDYCMGSLVDPDPGPEVEEEEEDREMSPDAEEILTSQYASHFTASAPPMPVTPAPEVPSATPTQFERAAYADHVPAGHVSVHPSGGDSWEIVTHADGTVFLVGPHETAQIDPALVDDLLNLRISPPDALEMAAQASFSPPLETAADGETYDGYNGALAAALALTDSSHAGPSGLTAAEKEAVAAGARSSDVTDGAEVPSSARDKGKSKASTLYGGRYLDEHGGVEPGEFQSYDETELPDYSELVLISDEEMELEQDD</sequence>
<gene>
    <name evidence="2" type="ORF">RSOLAG22IIIB_07537</name>
</gene>
<feature type="compositionally biased region" description="Pro residues" evidence="1">
    <location>
        <begin position="52"/>
        <end position="61"/>
    </location>
</feature>
<reference evidence="2 3" key="1">
    <citation type="submission" date="2015-07" db="EMBL/GenBank/DDBJ databases">
        <authorList>
            <person name="Noorani M."/>
        </authorList>
    </citation>
    <scope>NUCLEOTIDE SEQUENCE [LARGE SCALE GENOMIC DNA]</scope>
    <source>
        <strain evidence="2">BBA 69670</strain>
    </source>
</reference>
<feature type="compositionally biased region" description="Acidic residues" evidence="1">
    <location>
        <begin position="18"/>
        <end position="37"/>
    </location>
</feature>
<proteinExistence type="predicted"/>
<feature type="region of interest" description="Disordered" evidence="1">
    <location>
        <begin position="190"/>
        <end position="241"/>
    </location>
</feature>
<evidence type="ECO:0000313" key="2">
    <source>
        <dbReference type="EMBL" id="CUA67695.1"/>
    </source>
</evidence>